<dbReference type="GO" id="GO:0005524">
    <property type="term" value="F:ATP binding"/>
    <property type="evidence" value="ECO:0007669"/>
    <property type="project" value="InterPro"/>
</dbReference>
<gene>
    <name evidence="3" type="ORF">EZS28_028224</name>
</gene>
<feature type="domain" description="Protein kinase" evidence="2">
    <location>
        <begin position="1"/>
        <end position="231"/>
    </location>
</feature>
<evidence type="ECO:0000256" key="1">
    <source>
        <dbReference type="SAM" id="Coils"/>
    </source>
</evidence>
<sequence length="498" mass="56721">MCISLKDIVESPKAPPMTEAEAAMLMKQTLNILKEAHSRGVYHRNLRPSSIVFHTFGDTDVLMKKPPFKSITVEDFKKQLTVPVPRPSSISLSCWLLIQSMLEVSQENRSTAANAYFHPFIGQAASATSGESSSAPTFRITGLSTGIVPIEVGTLNVNRLMTLSGRNSQTAEEEEAKKKLLDELEALKEKLKKQEDINKRLEEENKKVNESLENEKEDREKERDEMNSIIMQLNKDLDDERGKEKIFQFEISNLRVMLTHEKEEKRQIVNKKNEEIDQLKKNMEALQAEIALMKRLQGAAKGEAGLMKLADARLILISAKYCDTHHRLRERSLDLIERRLNKDKSQELKEDVITSGIFKDFGVLLQELPWGEFAEQICAVTSVLLKGADQDSREEAVDCGLGKALKHVILQPAEDVKRVHTLALLQLTINCPNVIRTQLYDSGIIRPLSHLLLEHKRAIVIGDCIGTIEQLIKKFSQNFLITFRRNNQQSRRWRCQFN</sequence>
<evidence type="ECO:0000313" key="3">
    <source>
        <dbReference type="EMBL" id="KAA6376250.1"/>
    </source>
</evidence>
<feature type="coiled-coil region" evidence="1">
    <location>
        <begin position="262"/>
        <end position="296"/>
    </location>
</feature>
<organism evidence="3 4">
    <name type="scientific">Streblomastix strix</name>
    <dbReference type="NCBI Taxonomy" id="222440"/>
    <lineage>
        <taxon>Eukaryota</taxon>
        <taxon>Metamonada</taxon>
        <taxon>Preaxostyla</taxon>
        <taxon>Oxymonadida</taxon>
        <taxon>Streblomastigidae</taxon>
        <taxon>Streblomastix</taxon>
    </lineage>
</organism>
<dbReference type="AlphaFoldDB" id="A0A5J4V1J4"/>
<dbReference type="InterPro" id="IPR000719">
    <property type="entry name" value="Prot_kinase_dom"/>
</dbReference>
<proteinExistence type="predicted"/>
<keyword evidence="1" id="KW-0175">Coiled coil</keyword>
<comment type="caution">
    <text evidence="3">The sequence shown here is derived from an EMBL/GenBank/DDBJ whole genome shotgun (WGS) entry which is preliminary data.</text>
</comment>
<reference evidence="3 4" key="1">
    <citation type="submission" date="2019-03" db="EMBL/GenBank/DDBJ databases">
        <title>Single cell metagenomics reveals metabolic interactions within the superorganism composed of flagellate Streblomastix strix and complex community of Bacteroidetes bacteria on its surface.</title>
        <authorList>
            <person name="Treitli S.C."/>
            <person name="Kolisko M."/>
            <person name="Husnik F."/>
            <person name="Keeling P."/>
            <person name="Hampl V."/>
        </authorList>
    </citation>
    <scope>NUCLEOTIDE SEQUENCE [LARGE SCALE GENOMIC DNA]</scope>
    <source>
        <strain evidence="3">ST1C</strain>
    </source>
</reference>
<dbReference type="Gene3D" id="1.10.510.10">
    <property type="entry name" value="Transferase(Phosphotransferase) domain 1"/>
    <property type="match status" value="1"/>
</dbReference>
<protein>
    <recommendedName>
        <fullName evidence="2">Protein kinase domain-containing protein</fullName>
    </recommendedName>
</protein>
<dbReference type="InterPro" id="IPR011009">
    <property type="entry name" value="Kinase-like_dom_sf"/>
</dbReference>
<feature type="coiled-coil region" evidence="1">
    <location>
        <begin position="170"/>
        <end position="236"/>
    </location>
</feature>
<evidence type="ECO:0000259" key="2">
    <source>
        <dbReference type="PROSITE" id="PS50011"/>
    </source>
</evidence>
<dbReference type="Proteomes" id="UP000324800">
    <property type="component" value="Unassembled WGS sequence"/>
</dbReference>
<evidence type="ECO:0000313" key="4">
    <source>
        <dbReference type="Proteomes" id="UP000324800"/>
    </source>
</evidence>
<dbReference type="PROSITE" id="PS50011">
    <property type="entry name" value="PROTEIN_KINASE_DOM"/>
    <property type="match status" value="1"/>
</dbReference>
<accession>A0A5J4V1J4</accession>
<dbReference type="EMBL" id="SNRW01010662">
    <property type="protein sequence ID" value="KAA6376250.1"/>
    <property type="molecule type" value="Genomic_DNA"/>
</dbReference>
<dbReference type="SUPFAM" id="SSF48371">
    <property type="entry name" value="ARM repeat"/>
    <property type="match status" value="1"/>
</dbReference>
<dbReference type="InterPro" id="IPR016024">
    <property type="entry name" value="ARM-type_fold"/>
</dbReference>
<dbReference type="SUPFAM" id="SSF56112">
    <property type="entry name" value="Protein kinase-like (PK-like)"/>
    <property type="match status" value="1"/>
</dbReference>
<name>A0A5J4V1J4_9EUKA</name>
<dbReference type="GO" id="GO:0004672">
    <property type="term" value="F:protein kinase activity"/>
    <property type="evidence" value="ECO:0007669"/>
    <property type="project" value="InterPro"/>
</dbReference>